<organism evidence="7 8">
    <name type="scientific">Xaviernesmea oryzae</name>
    <dbReference type="NCBI Taxonomy" id="464029"/>
    <lineage>
        <taxon>Bacteria</taxon>
        <taxon>Pseudomonadati</taxon>
        <taxon>Pseudomonadota</taxon>
        <taxon>Alphaproteobacteria</taxon>
        <taxon>Hyphomicrobiales</taxon>
        <taxon>Rhizobiaceae</taxon>
        <taxon>Rhizobium/Agrobacterium group</taxon>
        <taxon>Xaviernesmea</taxon>
    </lineage>
</organism>
<keyword evidence="5" id="KW-0804">Transcription</keyword>
<dbReference type="PANTHER" id="PTHR30293">
    <property type="entry name" value="TRANSCRIPTIONAL REGULATORY PROTEIN NAC-RELATED"/>
    <property type="match status" value="1"/>
</dbReference>
<name>A0A1X7DCY8_9HYPH</name>
<dbReference type="Gene3D" id="3.40.190.290">
    <property type="match status" value="1"/>
</dbReference>
<keyword evidence="4" id="KW-0010">Activator</keyword>
<dbReference type="OrthoDB" id="9811588at2"/>
<dbReference type="SUPFAM" id="SSF46785">
    <property type="entry name" value="Winged helix' DNA-binding domain"/>
    <property type="match status" value="2"/>
</dbReference>
<evidence type="ECO:0000256" key="1">
    <source>
        <dbReference type="ARBA" id="ARBA00009437"/>
    </source>
</evidence>
<dbReference type="PROSITE" id="PS50931">
    <property type="entry name" value="HTH_LYSR"/>
    <property type="match status" value="2"/>
</dbReference>
<dbReference type="InterPro" id="IPR000847">
    <property type="entry name" value="LysR_HTH_N"/>
</dbReference>
<dbReference type="Pfam" id="PF03466">
    <property type="entry name" value="LysR_substrate"/>
    <property type="match status" value="1"/>
</dbReference>
<evidence type="ECO:0000256" key="2">
    <source>
        <dbReference type="ARBA" id="ARBA00023015"/>
    </source>
</evidence>
<sequence>MPLQLETSDLDPSSRLVVNSIQIRTFLALVQEGSVTRIAQRFGLSHSTVSAHAKAMGEEFSVPLFRRVRAGIVVTPEGLNVYQILRPLIERLDRSLDIVAGAFPPGSNRKPPTVLLHAGFPGAPLDLAPSLAGWHGSTDFQLFPTYDPKDASAALRAGFFSIPDDGDLIQVRDRWVLVQGVPQQQGWVSQPVNPGSLAGRDIIVPALPEALHGPLNSLAERARINLEWSGEPLHELLAGLGQERNFAILIPTSLLNPALAQHFSCGWLAETAFDPVLSIWSARGHAHEAQELASVLREQLSEPAVSASLSAAFPGEIPNERLSLKHCRSFVALYEEGNVHKAADRMCIVQPAMTVRLQNIEDQLGGPLFERVRHGLEANPRADVLYGLLRPLLNDLNLAIQQLRAPVSRQVRRLKVGLIPALDDESSTAVCFADGLQAWLGLHNESEVQVAEGYSPTLLQWLRTRKIDFALVDRYVNDDQIAFHCLAEDSMAVVTNSDTGLLPEGPIALADIVHLPLVLPSSRHGLRALLLEHLQGRNLTLKPRMEVDSMAAALSLVKIGGYATILPTNALKASKDRRHLSVHEIRDPQIVRAICLAHRRDGPFSDAARSFVDNLRKSFAPRERAPGTAAADLVTV</sequence>
<keyword evidence="3 7" id="KW-0238">DNA-binding</keyword>
<dbReference type="GO" id="GO:2000142">
    <property type="term" value="P:regulation of DNA-templated transcription initiation"/>
    <property type="evidence" value="ECO:0007669"/>
    <property type="project" value="TreeGrafter"/>
</dbReference>
<dbReference type="STRING" id="464029.SAMN02982989_5369"/>
<feature type="domain" description="HTH lysR-type" evidence="6">
    <location>
        <begin position="18"/>
        <end position="75"/>
    </location>
</feature>
<dbReference type="AlphaFoldDB" id="A0A1X7DCY8"/>
<dbReference type="RefSeq" id="WP_085420705.1">
    <property type="nucleotide sequence ID" value="NZ_FXAF01000002.1"/>
</dbReference>
<dbReference type="EMBL" id="FXAF01000002">
    <property type="protein sequence ID" value="SMF12767.1"/>
    <property type="molecule type" value="Genomic_DNA"/>
</dbReference>
<protein>
    <submittedName>
        <fullName evidence="7">DNA-binding transcriptional regulator, LysR family</fullName>
    </submittedName>
</protein>
<dbReference type="Gene3D" id="1.10.10.10">
    <property type="entry name" value="Winged helix-like DNA-binding domain superfamily/Winged helix DNA-binding domain"/>
    <property type="match status" value="2"/>
</dbReference>
<dbReference type="InterPro" id="IPR036390">
    <property type="entry name" value="WH_DNA-bd_sf"/>
</dbReference>
<keyword evidence="2" id="KW-0805">Transcription regulation</keyword>
<evidence type="ECO:0000256" key="3">
    <source>
        <dbReference type="ARBA" id="ARBA00023125"/>
    </source>
</evidence>
<dbReference type="GO" id="GO:0003677">
    <property type="term" value="F:DNA binding"/>
    <property type="evidence" value="ECO:0007669"/>
    <property type="project" value="UniProtKB-KW"/>
</dbReference>
<dbReference type="Pfam" id="PF00126">
    <property type="entry name" value="HTH_1"/>
    <property type="match status" value="2"/>
</dbReference>
<dbReference type="PANTHER" id="PTHR30293:SF0">
    <property type="entry name" value="NITROGEN ASSIMILATION REGULATORY PROTEIN NAC"/>
    <property type="match status" value="1"/>
</dbReference>
<keyword evidence="8" id="KW-1185">Reference proteome</keyword>
<dbReference type="SUPFAM" id="SSF53850">
    <property type="entry name" value="Periplasmic binding protein-like II"/>
    <property type="match status" value="1"/>
</dbReference>
<gene>
    <name evidence="7" type="ORF">SAMN02982989_5369</name>
</gene>
<dbReference type="InterPro" id="IPR036388">
    <property type="entry name" value="WH-like_DNA-bd_sf"/>
</dbReference>
<reference evidence="8" key="1">
    <citation type="submission" date="2017-04" db="EMBL/GenBank/DDBJ databases">
        <authorList>
            <person name="Varghese N."/>
            <person name="Submissions S."/>
        </authorList>
    </citation>
    <scope>NUCLEOTIDE SEQUENCE [LARGE SCALE GENOMIC DNA]</scope>
    <source>
        <strain evidence="8">B4P</strain>
    </source>
</reference>
<evidence type="ECO:0000259" key="6">
    <source>
        <dbReference type="PROSITE" id="PS50931"/>
    </source>
</evidence>
<accession>A0A1X7DCY8</accession>
<comment type="similarity">
    <text evidence="1">Belongs to the LysR transcriptional regulatory family.</text>
</comment>
<evidence type="ECO:0000256" key="4">
    <source>
        <dbReference type="ARBA" id="ARBA00023159"/>
    </source>
</evidence>
<evidence type="ECO:0000313" key="7">
    <source>
        <dbReference type="EMBL" id="SMF12767.1"/>
    </source>
</evidence>
<dbReference type="CDD" id="cd05466">
    <property type="entry name" value="PBP2_LTTR_substrate"/>
    <property type="match status" value="1"/>
</dbReference>
<dbReference type="InterPro" id="IPR005119">
    <property type="entry name" value="LysR_subst-bd"/>
</dbReference>
<evidence type="ECO:0000256" key="5">
    <source>
        <dbReference type="ARBA" id="ARBA00023163"/>
    </source>
</evidence>
<dbReference type="GO" id="GO:0003700">
    <property type="term" value="F:DNA-binding transcription factor activity"/>
    <property type="evidence" value="ECO:0007669"/>
    <property type="project" value="InterPro"/>
</dbReference>
<feature type="domain" description="HTH lysR-type" evidence="6">
    <location>
        <begin position="322"/>
        <end position="379"/>
    </location>
</feature>
<proteinExistence type="inferred from homology"/>
<evidence type="ECO:0000313" key="8">
    <source>
        <dbReference type="Proteomes" id="UP000192903"/>
    </source>
</evidence>
<dbReference type="Proteomes" id="UP000192903">
    <property type="component" value="Unassembled WGS sequence"/>
</dbReference>